<comment type="cofactor">
    <cofactor evidence="11">
        <name>Mo-molybdopterin</name>
        <dbReference type="ChEBI" id="CHEBI:71302"/>
    </cofactor>
    <text evidence="11">Binds 1 Mo-molybdopterin (Mo-MPT) cofactor per subunit.</text>
</comment>
<dbReference type="Gene3D" id="3.30.43.10">
    <property type="entry name" value="Uridine Diphospho-n-acetylenolpyruvylglucosamine Reductase, domain 2"/>
    <property type="match status" value="1"/>
</dbReference>
<dbReference type="GO" id="GO:0046872">
    <property type="term" value="F:metal ion binding"/>
    <property type="evidence" value="ECO:0007669"/>
    <property type="project" value="UniProtKB-KW"/>
</dbReference>
<dbReference type="FunFam" id="3.30.390.50:FF:000003">
    <property type="entry name" value="Aldehyde oxidase1"/>
    <property type="match status" value="1"/>
</dbReference>
<dbReference type="PIRSF" id="PIRSF000127">
    <property type="entry name" value="Xanthine_DH"/>
    <property type="match status" value="1"/>
</dbReference>
<comment type="caution">
    <text evidence="13">The sequence shown here is derived from an EMBL/GenBank/DDBJ whole genome shotgun (WGS) entry which is preliminary data.</text>
</comment>
<reference evidence="13 14" key="1">
    <citation type="submission" date="2024-11" db="EMBL/GenBank/DDBJ databases">
        <title>Chromosome-level genome assembly of the freshwater bivalve Anodonta woodiana.</title>
        <authorList>
            <person name="Chen X."/>
        </authorList>
    </citation>
    <scope>NUCLEOTIDE SEQUENCE [LARGE SCALE GENOMIC DNA]</scope>
    <source>
        <strain evidence="13">MN2024</strain>
        <tissue evidence="13">Gills</tissue>
    </source>
</reference>
<dbReference type="Gene3D" id="3.30.365.10">
    <property type="entry name" value="Aldehyde oxidase/xanthine dehydrogenase, molybdopterin binding domain"/>
    <property type="match status" value="4"/>
</dbReference>
<dbReference type="Gene3D" id="3.30.465.10">
    <property type="match status" value="1"/>
</dbReference>
<comment type="cofactor">
    <cofactor evidence="8">
        <name>[2Fe-2S] cluster</name>
        <dbReference type="ChEBI" id="CHEBI:190135"/>
    </cofactor>
</comment>
<organism evidence="13 14">
    <name type="scientific">Sinanodonta woodiana</name>
    <name type="common">Chinese pond mussel</name>
    <name type="synonym">Anodonta woodiana</name>
    <dbReference type="NCBI Taxonomy" id="1069815"/>
    <lineage>
        <taxon>Eukaryota</taxon>
        <taxon>Metazoa</taxon>
        <taxon>Spiralia</taxon>
        <taxon>Lophotrochozoa</taxon>
        <taxon>Mollusca</taxon>
        <taxon>Bivalvia</taxon>
        <taxon>Autobranchia</taxon>
        <taxon>Heteroconchia</taxon>
        <taxon>Palaeoheterodonta</taxon>
        <taxon>Unionida</taxon>
        <taxon>Unionoidea</taxon>
        <taxon>Unionidae</taxon>
        <taxon>Unioninae</taxon>
        <taxon>Sinanodonta</taxon>
    </lineage>
</organism>
<proteinExistence type="inferred from homology"/>
<dbReference type="InterPro" id="IPR008274">
    <property type="entry name" value="AldOxase/xan_DH_MoCoBD1"/>
</dbReference>
<dbReference type="InterPro" id="IPR005107">
    <property type="entry name" value="CO_DH_flav_C"/>
</dbReference>
<dbReference type="SUPFAM" id="SSF56003">
    <property type="entry name" value="Molybdenum cofactor-binding domain"/>
    <property type="match status" value="1"/>
</dbReference>
<dbReference type="InterPro" id="IPR000674">
    <property type="entry name" value="Ald_Oxase/Xan_DH_a/b"/>
</dbReference>
<dbReference type="InterPro" id="IPR016166">
    <property type="entry name" value="FAD-bd_PCMH"/>
</dbReference>
<dbReference type="Pfam" id="PF02738">
    <property type="entry name" value="MoCoBD_1"/>
    <property type="match status" value="1"/>
</dbReference>
<keyword evidence="10" id="KW-0285">Flavoprotein</keyword>
<feature type="binding site" evidence="11">
    <location>
        <position position="572"/>
    </location>
    <ligand>
        <name>Mo-molybdopterin</name>
        <dbReference type="ChEBI" id="CHEBI:71302"/>
    </ligand>
    <ligandPart>
        <name>Mo</name>
        <dbReference type="ChEBI" id="CHEBI:28685"/>
    </ligandPart>
</feature>
<dbReference type="Pfam" id="PF03450">
    <property type="entry name" value="CO_deh_flav_C"/>
    <property type="match status" value="1"/>
</dbReference>
<evidence type="ECO:0000256" key="9">
    <source>
        <dbReference type="PIRSR" id="PIRSR000127-1"/>
    </source>
</evidence>
<dbReference type="PANTHER" id="PTHR11908:SF132">
    <property type="entry name" value="ALDEHYDE OXIDASE 1-RELATED"/>
    <property type="match status" value="1"/>
</dbReference>
<keyword evidence="14" id="KW-1185">Reference proteome</keyword>
<dbReference type="SUPFAM" id="SSF54665">
    <property type="entry name" value="CO dehydrogenase molybdoprotein N-domain-like"/>
    <property type="match status" value="1"/>
</dbReference>
<feature type="binding site" evidence="10">
    <location>
        <position position="174"/>
    </location>
    <ligand>
        <name>FAD</name>
        <dbReference type="ChEBI" id="CHEBI:57692"/>
    </ligand>
</feature>
<dbReference type="InterPro" id="IPR016208">
    <property type="entry name" value="Ald_Oxase/xanthine_DH-like"/>
</dbReference>
<feature type="active site" description="Proton acceptor" evidence="9">
    <location>
        <position position="1055"/>
    </location>
</feature>
<name>A0ABD3U004_SINWO</name>
<evidence type="ECO:0000256" key="5">
    <source>
        <dbReference type="ARBA" id="ARBA00023002"/>
    </source>
</evidence>
<dbReference type="SMART" id="SM01008">
    <property type="entry name" value="Ald_Xan_dh_C"/>
    <property type="match status" value="1"/>
</dbReference>
<evidence type="ECO:0000256" key="4">
    <source>
        <dbReference type="ARBA" id="ARBA00022723"/>
    </source>
</evidence>
<evidence type="ECO:0000256" key="8">
    <source>
        <dbReference type="ARBA" id="ARBA00034078"/>
    </source>
</evidence>
<dbReference type="Pfam" id="PF00941">
    <property type="entry name" value="FAD_binding_5"/>
    <property type="match status" value="1"/>
</dbReference>
<evidence type="ECO:0000256" key="11">
    <source>
        <dbReference type="PIRSR" id="PIRSR000127-3"/>
    </source>
</evidence>
<dbReference type="Gene3D" id="3.30.390.50">
    <property type="entry name" value="CO dehydrogenase flavoprotein, C-terminal domain"/>
    <property type="match status" value="1"/>
</dbReference>
<comment type="cofactor">
    <cofactor evidence="10">
        <name>FAD</name>
        <dbReference type="ChEBI" id="CHEBI:57692"/>
    </cofactor>
</comment>
<accession>A0ABD3U004</accession>
<keyword evidence="5" id="KW-0560">Oxidoreductase</keyword>
<evidence type="ECO:0000313" key="14">
    <source>
        <dbReference type="Proteomes" id="UP001634394"/>
    </source>
</evidence>
<keyword evidence="2 11" id="KW-0500">Molybdenum</keyword>
<feature type="binding site" evidence="10">
    <location>
        <position position="232"/>
    </location>
    <ligand>
        <name>FAD</name>
        <dbReference type="ChEBI" id="CHEBI:57692"/>
    </ligand>
</feature>
<dbReference type="InterPro" id="IPR036318">
    <property type="entry name" value="FAD-bd_PCMH-like_sf"/>
</dbReference>
<keyword evidence="6" id="KW-0408">Iron</keyword>
<dbReference type="InterPro" id="IPR016167">
    <property type="entry name" value="FAD-bd_PCMH_sub1"/>
</dbReference>
<dbReference type="SMART" id="SM01092">
    <property type="entry name" value="CO_deh_flav_C"/>
    <property type="match status" value="1"/>
</dbReference>
<dbReference type="InterPro" id="IPR016169">
    <property type="entry name" value="FAD-bd_PCMH_sub2"/>
</dbReference>
<dbReference type="InterPro" id="IPR037165">
    <property type="entry name" value="AldOxase/xan_DH_Mopterin-bd_sf"/>
</dbReference>
<keyword evidence="7" id="KW-0411">Iron-sulfur</keyword>
<dbReference type="Gene3D" id="3.90.1170.50">
    <property type="entry name" value="Aldehyde oxidase/xanthine dehydrogenase, a/b hammerhead"/>
    <property type="match status" value="1"/>
</dbReference>
<dbReference type="GO" id="GO:0016491">
    <property type="term" value="F:oxidoreductase activity"/>
    <property type="evidence" value="ECO:0007669"/>
    <property type="project" value="UniProtKB-KW"/>
</dbReference>
<dbReference type="EMBL" id="JBJQND010000017">
    <property type="protein sequence ID" value="KAL3841843.1"/>
    <property type="molecule type" value="Genomic_DNA"/>
</dbReference>
<gene>
    <name evidence="13" type="ORF">ACJMK2_019942</name>
</gene>
<evidence type="ECO:0000256" key="1">
    <source>
        <dbReference type="ARBA" id="ARBA00006849"/>
    </source>
</evidence>
<dbReference type="SUPFAM" id="SSF56176">
    <property type="entry name" value="FAD-binding/transporter-associated domain-like"/>
    <property type="match status" value="1"/>
</dbReference>
<dbReference type="InterPro" id="IPR046867">
    <property type="entry name" value="AldOxase/xan_DH_MoCoBD2"/>
</dbReference>
<dbReference type="InterPro" id="IPR036683">
    <property type="entry name" value="CO_DH_flav_C_dom_sf"/>
</dbReference>
<evidence type="ECO:0000256" key="10">
    <source>
        <dbReference type="PIRSR" id="PIRSR000127-2"/>
    </source>
</evidence>
<evidence type="ECO:0000256" key="2">
    <source>
        <dbReference type="ARBA" id="ARBA00022505"/>
    </source>
</evidence>
<keyword evidence="3" id="KW-0001">2Fe-2S</keyword>
<dbReference type="Pfam" id="PF01315">
    <property type="entry name" value="Ald_Xan_dh_C"/>
    <property type="match status" value="1"/>
</dbReference>
<keyword evidence="10" id="KW-0274">FAD</keyword>
<dbReference type="Proteomes" id="UP001634394">
    <property type="component" value="Unassembled WGS sequence"/>
</dbReference>
<evidence type="ECO:0000256" key="3">
    <source>
        <dbReference type="ARBA" id="ARBA00022714"/>
    </source>
</evidence>
<evidence type="ECO:0000313" key="13">
    <source>
        <dbReference type="EMBL" id="KAL3841843.1"/>
    </source>
</evidence>
<feature type="domain" description="FAD-binding PCMH-type" evidence="12">
    <location>
        <begin position="45"/>
        <end position="255"/>
    </location>
</feature>
<dbReference type="PROSITE" id="PS51387">
    <property type="entry name" value="FAD_PCMH"/>
    <property type="match status" value="1"/>
</dbReference>
<evidence type="ECO:0000259" key="12">
    <source>
        <dbReference type="PROSITE" id="PS51387"/>
    </source>
</evidence>
<dbReference type="GO" id="GO:0051537">
    <property type="term" value="F:2 iron, 2 sulfur cluster binding"/>
    <property type="evidence" value="ECO:0007669"/>
    <property type="project" value="UniProtKB-KW"/>
</dbReference>
<keyword evidence="4 11" id="KW-0479">Metal-binding</keyword>
<evidence type="ECO:0000256" key="7">
    <source>
        <dbReference type="ARBA" id="ARBA00023014"/>
    </source>
</evidence>
<dbReference type="SUPFAM" id="SSF55447">
    <property type="entry name" value="CO dehydrogenase flavoprotein C-terminal domain-like"/>
    <property type="match status" value="1"/>
</dbReference>
<dbReference type="FunFam" id="3.30.365.10:FF:000009">
    <property type="entry name" value="Aldehyde oxidase"/>
    <property type="match status" value="1"/>
</dbReference>
<dbReference type="InterPro" id="IPR036856">
    <property type="entry name" value="Ald_Oxase/Xan_DH_a/b_sf"/>
</dbReference>
<evidence type="ECO:0000256" key="6">
    <source>
        <dbReference type="ARBA" id="ARBA00023004"/>
    </source>
</evidence>
<dbReference type="PANTHER" id="PTHR11908">
    <property type="entry name" value="XANTHINE DEHYDROGENASE"/>
    <property type="match status" value="1"/>
</dbReference>
<feature type="binding site" evidence="11">
    <location>
        <position position="881"/>
    </location>
    <ligand>
        <name>Mo-molybdopterin</name>
        <dbReference type="ChEBI" id="CHEBI:71302"/>
    </ligand>
    <ligandPart>
        <name>Mo</name>
        <dbReference type="ChEBI" id="CHEBI:28685"/>
    </ligandPart>
</feature>
<feature type="binding site" evidence="11">
    <location>
        <position position="715"/>
    </location>
    <ligand>
        <name>Mo-molybdopterin</name>
        <dbReference type="ChEBI" id="CHEBI:71302"/>
    </ligand>
    <ligandPart>
        <name>Mo</name>
        <dbReference type="ChEBI" id="CHEBI:28685"/>
    </ligandPart>
</feature>
<protein>
    <recommendedName>
        <fullName evidence="12">FAD-binding PCMH-type domain-containing protein</fullName>
    </recommendedName>
</protein>
<dbReference type="Pfam" id="PF20256">
    <property type="entry name" value="MoCoBD_2"/>
    <property type="match status" value="1"/>
</dbReference>
<comment type="similarity">
    <text evidence="1">Belongs to the xanthine dehydrogenase family.</text>
</comment>
<dbReference type="AlphaFoldDB" id="A0ABD3U004"/>
<dbReference type="InterPro" id="IPR002346">
    <property type="entry name" value="Mopterin_DH_FAD-bd"/>
</dbReference>
<dbReference type="FunFam" id="3.30.365.10:FF:000001">
    <property type="entry name" value="Xanthine dehydrogenase oxidase"/>
    <property type="match status" value="1"/>
</dbReference>
<sequence>MKAMVTSTSCSNTDIADIEDMKGKLCKRTGKRCTGQCPNSPSVRLVLRDAQWYKPTTEEELTDILKKSTDKRIRFIMGNTGTGVFKELNPVNYDVLIDMHGMKELYDVSFDPTSVFGSNLTLSVLIEIFERVSAESDTSYMKEFAIHLSKVANVPVRNASTWAGNVMLKHQFPDFPSDVFTMLVAMQTKLGLGFQGDEISIEKLLSYDMTGKFITYFAHEILDPDEVIKLYKIMPRTQNAHAYVNAGFRMRLDPKNNFMVKDTPVIVYGGISNTFVRATNTEAFLQGKQLGDPNVLKGALSALQQEVVPDSNPVLASPVYRKQLTLILFYKFVLQVVGDKAGARFQSATDCLPESRPVSSGEQTYDTQLIEYPLTEPLQKLEANAQVTGEAVYIDDMPTYPNQLYAAFFISTVGNAKIQSIDTSAAMKIPGVVRVITHTDIPAGSANNFAIYSPVPEEVFCSGQVLYAGQAIGLVLAESQKIADYAAQVVQVTYTDVQMPLLDLDEAIQKQSFFPKVADPVVAGNADAAIKNSPKTVTGSITMGGQYHMHMETQISICIPTEDGMDVHSSTQWIDGVQTAISQITGMQKSSINVEVKRLGGAYGAKITRNHWISAACGLAAFLTNRPVKLKMDFHTNMEMIGKRCPYRADYTVGFTDDGKLNGLKINVYADCGSSANDTSLPTLLIWVDNAYYCENWTVTPIAVKTNKPAITACRSPGSLPGIYIMETIMEHVSKSLNKDPTDIRVMNLYQQGQVNPLTKNVITYCNISQIVQNLLDSAEVQARQQEIQDFNQANRWKKKGLSIVPIKFGIEWNGITYGVNLSVYAGDGTVAISHSGIEVGQGINTKVAQVCAYEFGIPISMIKVKASNSFVGANSITTGGSITSESCCQGVVNCCQIILQRMAPVKAKIPDPTWLKVVQECAVEEIDLVARSWYAPIGKDVFQYYSYGATCSEVEVDVLTGEHQISRVDIIYDCGESMNPAVDIGQVEGSFVMGIGYWLTEELKYDPQTGQLLTNSTWEYKPPLGKDIPVDFRVNLLKNAPNPLGVLRSKAVGEPPMCMSCSVLFAAKHAVESARQEIGQFDYFSLDGPATTEYLQEACLVDPSQFLIQ</sequence>